<organism evidence="1 2">
    <name type="scientific">Rickenella mellea</name>
    <dbReference type="NCBI Taxonomy" id="50990"/>
    <lineage>
        <taxon>Eukaryota</taxon>
        <taxon>Fungi</taxon>
        <taxon>Dikarya</taxon>
        <taxon>Basidiomycota</taxon>
        <taxon>Agaricomycotina</taxon>
        <taxon>Agaricomycetes</taxon>
        <taxon>Hymenochaetales</taxon>
        <taxon>Rickenellaceae</taxon>
        <taxon>Rickenella</taxon>
    </lineage>
</organism>
<sequence>MARTNDNDSGHDLLVRAHGEVQKDKGDVWCGLDGPNNLRWSILSYGSCDTPATTGVGIPIDRRLRWLIICNRGIPWKYEGSSGCVLEVRWLDGITGVVTRIFGPYSVSQGHRRFKAHLGHANDAMPALDPPSEDTVHSIYFQEYATVTMDTTIPPPTCST</sequence>
<dbReference type="VEuPathDB" id="FungiDB:BD410DRAFT_800310"/>
<proteinExistence type="predicted"/>
<dbReference type="EMBL" id="ML170161">
    <property type="protein sequence ID" value="TDL26458.1"/>
    <property type="molecule type" value="Genomic_DNA"/>
</dbReference>
<accession>A0A4Y7QGZ1</accession>
<reference evidence="1 2" key="1">
    <citation type="submission" date="2018-06" db="EMBL/GenBank/DDBJ databases">
        <title>A transcriptomic atlas of mushroom development highlights an independent origin of complex multicellularity.</title>
        <authorList>
            <consortium name="DOE Joint Genome Institute"/>
            <person name="Krizsan K."/>
            <person name="Almasi E."/>
            <person name="Merenyi Z."/>
            <person name="Sahu N."/>
            <person name="Viragh M."/>
            <person name="Koszo T."/>
            <person name="Mondo S."/>
            <person name="Kiss B."/>
            <person name="Balint B."/>
            <person name="Kues U."/>
            <person name="Barry K."/>
            <person name="Hegedus J.C."/>
            <person name="Henrissat B."/>
            <person name="Johnson J."/>
            <person name="Lipzen A."/>
            <person name="Ohm R."/>
            <person name="Nagy I."/>
            <person name="Pangilinan J."/>
            <person name="Yan J."/>
            <person name="Xiong Y."/>
            <person name="Grigoriev I.V."/>
            <person name="Hibbett D.S."/>
            <person name="Nagy L.G."/>
        </authorList>
    </citation>
    <scope>NUCLEOTIDE SEQUENCE [LARGE SCALE GENOMIC DNA]</scope>
    <source>
        <strain evidence="1 2">SZMC22713</strain>
    </source>
</reference>
<dbReference type="AlphaFoldDB" id="A0A4Y7QGZ1"/>
<keyword evidence="2" id="KW-1185">Reference proteome</keyword>
<protein>
    <submittedName>
        <fullName evidence="1">Uncharacterized protein</fullName>
    </submittedName>
</protein>
<gene>
    <name evidence="1" type="ORF">BD410DRAFT_800310</name>
</gene>
<evidence type="ECO:0000313" key="2">
    <source>
        <dbReference type="Proteomes" id="UP000294933"/>
    </source>
</evidence>
<name>A0A4Y7QGZ1_9AGAM</name>
<dbReference type="Proteomes" id="UP000294933">
    <property type="component" value="Unassembled WGS sequence"/>
</dbReference>
<evidence type="ECO:0000313" key="1">
    <source>
        <dbReference type="EMBL" id="TDL26458.1"/>
    </source>
</evidence>